<keyword evidence="12" id="KW-1185">Reference proteome</keyword>
<accession>A0ABN2G499</accession>
<evidence type="ECO:0000313" key="11">
    <source>
        <dbReference type="EMBL" id="GAA1665061.1"/>
    </source>
</evidence>
<organism evidence="11 12">
    <name type="scientific">Fodinicola feengrottensis</name>
    <dbReference type="NCBI Taxonomy" id="435914"/>
    <lineage>
        <taxon>Bacteria</taxon>
        <taxon>Bacillati</taxon>
        <taxon>Actinomycetota</taxon>
        <taxon>Actinomycetes</taxon>
        <taxon>Mycobacteriales</taxon>
        <taxon>Fodinicola</taxon>
    </lineage>
</organism>
<dbReference type="Pfam" id="PF02699">
    <property type="entry name" value="YajC"/>
    <property type="match status" value="1"/>
</dbReference>
<evidence type="ECO:0000313" key="12">
    <source>
        <dbReference type="Proteomes" id="UP001500618"/>
    </source>
</evidence>
<evidence type="ECO:0000256" key="5">
    <source>
        <dbReference type="ARBA" id="ARBA00022692"/>
    </source>
</evidence>
<protein>
    <recommendedName>
        <fullName evidence="13">Preprotein translocase subunit YajC</fullName>
    </recommendedName>
</protein>
<evidence type="ECO:0000256" key="2">
    <source>
        <dbReference type="ARBA" id="ARBA00006742"/>
    </source>
</evidence>
<gene>
    <name evidence="11" type="ORF">GCM10009765_13280</name>
</gene>
<evidence type="ECO:0000256" key="3">
    <source>
        <dbReference type="ARBA" id="ARBA00022448"/>
    </source>
</evidence>
<keyword evidence="9" id="KW-0472">Membrane</keyword>
<comment type="similarity">
    <text evidence="2">Belongs to the YajC family.</text>
</comment>
<keyword evidence="5" id="KW-0812">Transmembrane</keyword>
<dbReference type="NCBIfam" id="TIGR00739">
    <property type="entry name" value="yajC"/>
    <property type="match status" value="1"/>
</dbReference>
<dbReference type="EMBL" id="BAAANY010000005">
    <property type="protein sequence ID" value="GAA1665061.1"/>
    <property type="molecule type" value="Genomic_DNA"/>
</dbReference>
<keyword evidence="8" id="KW-0811">Translocation</keyword>
<evidence type="ECO:0000256" key="4">
    <source>
        <dbReference type="ARBA" id="ARBA00022475"/>
    </source>
</evidence>
<dbReference type="SMART" id="SM01323">
    <property type="entry name" value="YajC"/>
    <property type="match status" value="1"/>
</dbReference>
<keyword evidence="6" id="KW-0653">Protein transport</keyword>
<dbReference type="PANTHER" id="PTHR33909:SF1">
    <property type="entry name" value="SEC TRANSLOCON ACCESSORY COMPLEX SUBUNIT YAJC"/>
    <property type="match status" value="1"/>
</dbReference>
<dbReference type="InterPro" id="IPR003849">
    <property type="entry name" value="Preprotein_translocase_YajC"/>
</dbReference>
<feature type="compositionally biased region" description="Acidic residues" evidence="10">
    <location>
        <begin position="70"/>
        <end position="85"/>
    </location>
</feature>
<dbReference type="PANTHER" id="PTHR33909">
    <property type="entry name" value="SEC TRANSLOCON ACCESSORY COMPLEX SUBUNIT YAJC"/>
    <property type="match status" value="1"/>
</dbReference>
<evidence type="ECO:0000256" key="7">
    <source>
        <dbReference type="ARBA" id="ARBA00022989"/>
    </source>
</evidence>
<reference evidence="11 12" key="1">
    <citation type="journal article" date="2019" name="Int. J. Syst. Evol. Microbiol.">
        <title>The Global Catalogue of Microorganisms (GCM) 10K type strain sequencing project: providing services to taxonomists for standard genome sequencing and annotation.</title>
        <authorList>
            <consortium name="The Broad Institute Genomics Platform"/>
            <consortium name="The Broad Institute Genome Sequencing Center for Infectious Disease"/>
            <person name="Wu L."/>
            <person name="Ma J."/>
        </authorList>
    </citation>
    <scope>NUCLEOTIDE SEQUENCE [LARGE SCALE GENOMIC DNA]</scope>
    <source>
        <strain evidence="11 12">JCM 14718</strain>
    </source>
</reference>
<evidence type="ECO:0000256" key="1">
    <source>
        <dbReference type="ARBA" id="ARBA00004162"/>
    </source>
</evidence>
<comment type="subcellular location">
    <subcellularLocation>
        <location evidence="1">Cell membrane</location>
        <topology evidence="1">Single-pass membrane protein</topology>
    </subcellularLocation>
</comment>
<sequence length="133" mass="14032">MIRPQSKRRKEMQQMQHTLGIGSDVVTIGGLYGTVVDSDDESVTLEIDEGVTARYTRQAVARILTPGDAEAVDDAADEDAADDDVATSADAAGEVPEAERIQLDTDLSKEDPKADVLSAAGDGTQAPKLSKDS</sequence>
<dbReference type="Proteomes" id="UP001500618">
    <property type="component" value="Unassembled WGS sequence"/>
</dbReference>
<proteinExistence type="inferred from homology"/>
<comment type="caution">
    <text evidence="11">The sequence shown here is derived from an EMBL/GenBank/DDBJ whole genome shotgun (WGS) entry which is preliminary data.</text>
</comment>
<feature type="compositionally biased region" description="Basic and acidic residues" evidence="10">
    <location>
        <begin position="97"/>
        <end position="114"/>
    </location>
</feature>
<evidence type="ECO:0000256" key="9">
    <source>
        <dbReference type="ARBA" id="ARBA00023136"/>
    </source>
</evidence>
<evidence type="ECO:0000256" key="8">
    <source>
        <dbReference type="ARBA" id="ARBA00023010"/>
    </source>
</evidence>
<evidence type="ECO:0000256" key="6">
    <source>
        <dbReference type="ARBA" id="ARBA00022927"/>
    </source>
</evidence>
<feature type="region of interest" description="Disordered" evidence="10">
    <location>
        <begin position="67"/>
        <end position="133"/>
    </location>
</feature>
<keyword evidence="3" id="KW-0813">Transport</keyword>
<name>A0ABN2G499_9ACTN</name>
<keyword evidence="4" id="KW-1003">Cell membrane</keyword>
<evidence type="ECO:0008006" key="13">
    <source>
        <dbReference type="Google" id="ProtNLM"/>
    </source>
</evidence>
<keyword evidence="7" id="KW-1133">Transmembrane helix</keyword>
<evidence type="ECO:0000256" key="10">
    <source>
        <dbReference type="SAM" id="MobiDB-lite"/>
    </source>
</evidence>